<accession>A0ABY8FEN2</accession>
<sequence length="76" mass="8321">MLDWVPAQLDGATPDQWLLQASLSADSPPLALSDRTLQPYRLRFDLTHVATPSEHWQWQASGALDLDALPGSRGAP</sequence>
<organism evidence="1 2">
    <name type="scientific">Salinicola endophyticus</name>
    <dbReference type="NCBI Taxonomy" id="1949083"/>
    <lineage>
        <taxon>Bacteria</taxon>
        <taxon>Pseudomonadati</taxon>
        <taxon>Pseudomonadota</taxon>
        <taxon>Gammaproteobacteria</taxon>
        <taxon>Oceanospirillales</taxon>
        <taxon>Halomonadaceae</taxon>
        <taxon>Salinicola</taxon>
    </lineage>
</organism>
<proteinExistence type="predicted"/>
<evidence type="ECO:0000313" key="1">
    <source>
        <dbReference type="EMBL" id="WFF41007.1"/>
    </source>
</evidence>
<gene>
    <name evidence="1" type="ORF">EVC62_05550</name>
</gene>
<name>A0ABY8FEN2_9GAMM</name>
<keyword evidence="2" id="KW-1185">Reference proteome</keyword>
<dbReference type="EMBL" id="CP035631">
    <property type="protein sequence ID" value="WFF41007.1"/>
    <property type="molecule type" value="Genomic_DNA"/>
</dbReference>
<protein>
    <submittedName>
        <fullName evidence="1">Uncharacterized protein</fullName>
    </submittedName>
</protein>
<reference evidence="1 2" key="1">
    <citation type="submission" date="2019-01" db="EMBL/GenBank/DDBJ databases">
        <title>Genome sequence of Salinicola endophyticus REST5.</title>
        <authorList>
            <person name="Nascimento F.X."/>
        </authorList>
    </citation>
    <scope>NUCLEOTIDE SEQUENCE [LARGE SCALE GENOMIC DNA]</scope>
    <source>
        <strain evidence="1 2">REST5</strain>
    </source>
</reference>
<dbReference type="Proteomes" id="UP001321526">
    <property type="component" value="Chromosome"/>
</dbReference>
<evidence type="ECO:0000313" key="2">
    <source>
        <dbReference type="Proteomes" id="UP001321526"/>
    </source>
</evidence>